<organism evidence="9 10">
    <name type="scientific">Trypanosoma theileri</name>
    <dbReference type="NCBI Taxonomy" id="67003"/>
    <lineage>
        <taxon>Eukaryota</taxon>
        <taxon>Discoba</taxon>
        <taxon>Euglenozoa</taxon>
        <taxon>Kinetoplastea</taxon>
        <taxon>Metakinetoplastina</taxon>
        <taxon>Trypanosomatida</taxon>
        <taxon>Trypanosomatidae</taxon>
        <taxon>Trypanosoma</taxon>
    </lineage>
</organism>
<feature type="transmembrane region" description="Helical" evidence="7">
    <location>
        <begin position="77"/>
        <end position="95"/>
    </location>
</feature>
<gene>
    <name evidence="9" type="ORF">TM35_000053000</name>
</gene>
<sequence>MSSVVSLARDWATALHIPNILQGLTGGMRITLVPIFARQLGSSDALLGVIIGSAGVSKVFLDIVFGFATSAYGCRMIMMAGMVVNLLGIIVAVLAQSPFHLIFASLLWGAGIGAFFVSRHVFIAKAVPRNIRGRLMSMIGGEIRWCSFAGPALGGILVDYSNVRLAVLLMFPMALGCACVVSASEKIREVDAQKQDSEESTSISKDLNAMMTAFWRYWDVLIRVGVYSFNIISLRQGRGMLLTLAAMNMGLSASMVGTVLSLSYVVDATFFFLGGYIMDHFGRKYAAIPTTINLGIAFLLLSHSNNFTSLIFTAFYFGLADSTGAGILMTLTADHSPPSGGAPFMGLMRTMQDSGQVFGPIICGLLVQHVSFSWACYVMAILGLLNGVWACIMIPEKSCSQEEEEQSRAAAAMEEAVSLTKIDMKAKKTDDAGDSEVVVMDISVKE</sequence>
<dbReference type="Gene3D" id="1.20.1250.20">
    <property type="entry name" value="MFS general substrate transporter like domains"/>
    <property type="match status" value="2"/>
</dbReference>
<dbReference type="PROSITE" id="PS00216">
    <property type="entry name" value="SUGAR_TRANSPORT_1"/>
    <property type="match status" value="1"/>
</dbReference>
<dbReference type="GO" id="GO:0005886">
    <property type="term" value="C:plasma membrane"/>
    <property type="evidence" value="ECO:0007669"/>
    <property type="project" value="UniProtKB-SubCell"/>
</dbReference>
<dbReference type="GO" id="GO:0022857">
    <property type="term" value="F:transmembrane transporter activity"/>
    <property type="evidence" value="ECO:0007669"/>
    <property type="project" value="InterPro"/>
</dbReference>
<feature type="transmembrane region" description="Helical" evidence="7">
    <location>
        <begin position="143"/>
        <end position="160"/>
    </location>
</feature>
<keyword evidence="2" id="KW-0813">Transport</keyword>
<evidence type="ECO:0000313" key="10">
    <source>
        <dbReference type="Proteomes" id="UP000192257"/>
    </source>
</evidence>
<dbReference type="CDD" id="cd17325">
    <property type="entry name" value="MFS_MdtG_SLC18_like"/>
    <property type="match status" value="1"/>
</dbReference>
<dbReference type="EMBL" id="NBCO01000005">
    <property type="protein sequence ID" value="ORC91704.1"/>
    <property type="molecule type" value="Genomic_DNA"/>
</dbReference>
<dbReference type="PROSITE" id="PS50850">
    <property type="entry name" value="MFS"/>
    <property type="match status" value="1"/>
</dbReference>
<feature type="transmembrane region" description="Helical" evidence="7">
    <location>
        <begin position="166"/>
        <end position="184"/>
    </location>
</feature>
<feature type="transmembrane region" description="Helical" evidence="7">
    <location>
        <begin position="241"/>
        <end position="265"/>
    </location>
</feature>
<feature type="domain" description="Major facilitator superfamily (MFS) profile" evidence="8">
    <location>
        <begin position="11"/>
        <end position="398"/>
    </location>
</feature>
<accession>A0A1X0P442</accession>
<dbReference type="PANTHER" id="PTHR23517:SF3">
    <property type="entry name" value="INTEGRAL MEMBRANE TRANSPORT PROTEIN"/>
    <property type="match status" value="1"/>
</dbReference>
<dbReference type="PANTHER" id="PTHR23517">
    <property type="entry name" value="RESISTANCE PROTEIN MDTM, PUTATIVE-RELATED-RELATED"/>
    <property type="match status" value="1"/>
</dbReference>
<feature type="transmembrane region" description="Helical" evidence="7">
    <location>
        <begin position="101"/>
        <end position="122"/>
    </location>
</feature>
<evidence type="ECO:0000259" key="8">
    <source>
        <dbReference type="PROSITE" id="PS50850"/>
    </source>
</evidence>
<dbReference type="InterPro" id="IPR036259">
    <property type="entry name" value="MFS_trans_sf"/>
</dbReference>
<feature type="transmembrane region" description="Helical" evidence="7">
    <location>
        <begin position="45"/>
        <end position="65"/>
    </location>
</feature>
<dbReference type="AlphaFoldDB" id="A0A1X0P442"/>
<dbReference type="VEuPathDB" id="TriTrypDB:TM35_000053000"/>
<keyword evidence="3" id="KW-1003">Cell membrane</keyword>
<evidence type="ECO:0000256" key="5">
    <source>
        <dbReference type="ARBA" id="ARBA00022989"/>
    </source>
</evidence>
<evidence type="ECO:0000256" key="3">
    <source>
        <dbReference type="ARBA" id="ARBA00022475"/>
    </source>
</evidence>
<proteinExistence type="predicted"/>
<dbReference type="InterPro" id="IPR050171">
    <property type="entry name" value="MFS_Transporters"/>
</dbReference>
<comment type="subcellular location">
    <subcellularLocation>
        <location evidence="1">Cell membrane</location>
        <topology evidence="1">Multi-pass membrane protein</topology>
    </subcellularLocation>
</comment>
<feature type="transmembrane region" description="Helical" evidence="7">
    <location>
        <begin position="372"/>
        <end position="392"/>
    </location>
</feature>
<dbReference type="OrthoDB" id="6339427at2759"/>
<evidence type="ECO:0000256" key="2">
    <source>
        <dbReference type="ARBA" id="ARBA00022448"/>
    </source>
</evidence>
<name>A0A1X0P442_9TRYP</name>
<keyword evidence="10" id="KW-1185">Reference proteome</keyword>
<keyword evidence="4 7" id="KW-0812">Transmembrane</keyword>
<dbReference type="SUPFAM" id="SSF103473">
    <property type="entry name" value="MFS general substrate transporter"/>
    <property type="match status" value="1"/>
</dbReference>
<dbReference type="Pfam" id="PF07690">
    <property type="entry name" value="MFS_1"/>
    <property type="match status" value="2"/>
</dbReference>
<evidence type="ECO:0000256" key="1">
    <source>
        <dbReference type="ARBA" id="ARBA00004651"/>
    </source>
</evidence>
<feature type="transmembrane region" description="Helical" evidence="7">
    <location>
        <begin position="285"/>
        <end position="303"/>
    </location>
</feature>
<evidence type="ECO:0000256" key="7">
    <source>
        <dbReference type="SAM" id="Phobius"/>
    </source>
</evidence>
<comment type="caution">
    <text evidence="9">The sequence shown here is derived from an EMBL/GenBank/DDBJ whole genome shotgun (WGS) entry which is preliminary data.</text>
</comment>
<dbReference type="InterPro" id="IPR020846">
    <property type="entry name" value="MFS_dom"/>
</dbReference>
<evidence type="ECO:0000256" key="4">
    <source>
        <dbReference type="ARBA" id="ARBA00022692"/>
    </source>
</evidence>
<dbReference type="InterPro" id="IPR011701">
    <property type="entry name" value="MFS"/>
</dbReference>
<feature type="transmembrane region" description="Helical" evidence="7">
    <location>
        <begin position="310"/>
        <end position="331"/>
    </location>
</feature>
<evidence type="ECO:0000256" key="6">
    <source>
        <dbReference type="ARBA" id="ARBA00023136"/>
    </source>
</evidence>
<dbReference type="InterPro" id="IPR005829">
    <property type="entry name" value="Sugar_transporter_CS"/>
</dbReference>
<dbReference type="GeneID" id="39982735"/>
<dbReference type="RefSeq" id="XP_028885770.1">
    <property type="nucleotide sequence ID" value="XM_029022955.1"/>
</dbReference>
<dbReference type="Proteomes" id="UP000192257">
    <property type="component" value="Unassembled WGS sequence"/>
</dbReference>
<keyword evidence="6 7" id="KW-0472">Membrane</keyword>
<evidence type="ECO:0000313" key="9">
    <source>
        <dbReference type="EMBL" id="ORC91704.1"/>
    </source>
</evidence>
<reference evidence="9 10" key="1">
    <citation type="submission" date="2017-03" db="EMBL/GenBank/DDBJ databases">
        <title>An alternative strategy for trypanosome survival in the mammalian bloodstream revealed through genome and transcriptome analysis of the ubiquitous bovine parasite Trypanosoma (Megatrypanum) theileri.</title>
        <authorList>
            <person name="Kelly S."/>
            <person name="Ivens A."/>
            <person name="Mott A."/>
            <person name="O'Neill E."/>
            <person name="Emms D."/>
            <person name="Macleod O."/>
            <person name="Voorheis P."/>
            <person name="Matthews J."/>
            <person name="Matthews K."/>
            <person name="Carrington M."/>
        </authorList>
    </citation>
    <scope>NUCLEOTIDE SEQUENCE [LARGE SCALE GENOMIC DNA]</scope>
    <source>
        <strain evidence="9">Edinburgh</strain>
    </source>
</reference>
<protein>
    <submittedName>
        <fullName evidence="9">Transporter</fullName>
    </submittedName>
</protein>
<keyword evidence="5 7" id="KW-1133">Transmembrane helix</keyword>